<dbReference type="InterPro" id="IPR013483">
    <property type="entry name" value="MoaA"/>
</dbReference>
<evidence type="ECO:0000256" key="7">
    <source>
        <dbReference type="ARBA" id="ARBA00022741"/>
    </source>
</evidence>
<keyword evidence="7" id="KW-0547">Nucleotide-binding</keyword>
<protein>
    <recommendedName>
        <fullName evidence="3">GTP 3',8-cyclase</fullName>
        <ecNumber evidence="3">4.1.99.22</ecNumber>
    </recommendedName>
</protein>
<keyword evidence="8" id="KW-0408">Iron</keyword>
<evidence type="ECO:0000256" key="4">
    <source>
        <dbReference type="ARBA" id="ARBA00022485"/>
    </source>
</evidence>
<proteinExistence type="predicted"/>
<dbReference type="WBParaSite" id="SMRG1_49250.1">
    <property type="protein sequence ID" value="SMRG1_49250.1"/>
    <property type="gene ID" value="SMRG1_49250"/>
</dbReference>
<dbReference type="InterPro" id="IPR040064">
    <property type="entry name" value="MoaA-like"/>
</dbReference>
<dbReference type="Gene3D" id="3.20.20.70">
    <property type="entry name" value="Aldolase class I"/>
    <property type="match status" value="1"/>
</dbReference>
<dbReference type="Pfam" id="PF06463">
    <property type="entry name" value="Mob_synth_C"/>
    <property type="match status" value="1"/>
</dbReference>
<dbReference type="NCBIfam" id="TIGR02666">
    <property type="entry name" value="moaA"/>
    <property type="match status" value="1"/>
</dbReference>
<dbReference type="InterPro" id="IPR050105">
    <property type="entry name" value="MoCo_biosynth_MoaA/MoaC"/>
</dbReference>
<evidence type="ECO:0000256" key="11">
    <source>
        <dbReference type="ARBA" id="ARBA00023150"/>
    </source>
</evidence>
<dbReference type="SFLD" id="SFLDG01386">
    <property type="entry name" value="main_SPASM_domain-containing"/>
    <property type="match status" value="1"/>
</dbReference>
<dbReference type="GO" id="GO:0006777">
    <property type="term" value="P:Mo-molybdopterin cofactor biosynthetic process"/>
    <property type="evidence" value="ECO:0007669"/>
    <property type="project" value="UniProtKB-KW"/>
</dbReference>
<keyword evidence="4" id="KW-0004">4Fe-4S</keyword>
<dbReference type="GO" id="GO:0061798">
    <property type="term" value="F:GTP 3',8'-cyclase activity"/>
    <property type="evidence" value="ECO:0007669"/>
    <property type="project" value="UniProtKB-EC"/>
</dbReference>
<evidence type="ECO:0000256" key="1">
    <source>
        <dbReference type="ARBA" id="ARBA00001966"/>
    </source>
</evidence>
<dbReference type="Proteomes" id="UP000050790">
    <property type="component" value="Unassembled WGS sequence"/>
</dbReference>
<keyword evidence="12" id="KW-0456">Lyase</keyword>
<evidence type="ECO:0000256" key="6">
    <source>
        <dbReference type="ARBA" id="ARBA00022723"/>
    </source>
</evidence>
<dbReference type="SFLD" id="SFLDS00029">
    <property type="entry name" value="Radical_SAM"/>
    <property type="match status" value="1"/>
</dbReference>
<evidence type="ECO:0000256" key="13">
    <source>
        <dbReference type="ARBA" id="ARBA00048697"/>
    </source>
</evidence>
<dbReference type="InterPro" id="IPR000385">
    <property type="entry name" value="MoaA_NifB_PqqE_Fe-S-bd_CS"/>
</dbReference>
<evidence type="ECO:0000259" key="14">
    <source>
        <dbReference type="PROSITE" id="PS51918"/>
    </source>
</evidence>
<name>A0AA84ZUK5_9TREM</name>
<dbReference type="SMART" id="SM00729">
    <property type="entry name" value="Elp3"/>
    <property type="match status" value="1"/>
</dbReference>
<dbReference type="AlphaFoldDB" id="A0AA84ZUK5"/>
<dbReference type="Pfam" id="PF04055">
    <property type="entry name" value="Radical_SAM"/>
    <property type="match status" value="1"/>
</dbReference>
<evidence type="ECO:0000256" key="2">
    <source>
        <dbReference type="ARBA" id="ARBA00005046"/>
    </source>
</evidence>
<dbReference type="CDD" id="cd21117">
    <property type="entry name" value="Twitch_MoaA"/>
    <property type="match status" value="1"/>
</dbReference>
<keyword evidence="10" id="KW-0342">GTP-binding</keyword>
<keyword evidence="11" id="KW-0501">Molybdenum cofactor biosynthesis</keyword>
<dbReference type="InterPro" id="IPR010505">
    <property type="entry name" value="MoaA_twitch"/>
</dbReference>
<dbReference type="GO" id="GO:0005525">
    <property type="term" value="F:GTP binding"/>
    <property type="evidence" value="ECO:0007669"/>
    <property type="project" value="UniProtKB-KW"/>
</dbReference>
<dbReference type="InterPro" id="IPR007197">
    <property type="entry name" value="rSAM"/>
</dbReference>
<dbReference type="GO" id="GO:0046872">
    <property type="term" value="F:metal ion binding"/>
    <property type="evidence" value="ECO:0007669"/>
    <property type="project" value="UniProtKB-KW"/>
</dbReference>
<feature type="domain" description="Radical SAM core" evidence="14">
    <location>
        <begin position="14"/>
        <end position="233"/>
    </location>
</feature>
<dbReference type="SFLD" id="SFLDG01383">
    <property type="entry name" value="cyclic_pyranopterin_phosphate"/>
    <property type="match status" value="1"/>
</dbReference>
<keyword evidence="6" id="KW-0479">Metal-binding</keyword>
<dbReference type="InterPro" id="IPR006638">
    <property type="entry name" value="Elp3/MiaA/NifB-like_rSAM"/>
</dbReference>
<dbReference type="PANTHER" id="PTHR22960:SF0">
    <property type="entry name" value="MOLYBDENUM COFACTOR BIOSYNTHESIS PROTEIN 1"/>
    <property type="match status" value="1"/>
</dbReference>
<keyword evidence="9" id="KW-0411">Iron-sulfur</keyword>
<evidence type="ECO:0000313" key="16">
    <source>
        <dbReference type="WBParaSite" id="SMRG1_49250.1"/>
    </source>
</evidence>
<evidence type="ECO:0000256" key="8">
    <source>
        <dbReference type="ARBA" id="ARBA00023004"/>
    </source>
</evidence>
<keyword evidence="5" id="KW-0949">S-adenosyl-L-methionine</keyword>
<comment type="catalytic activity">
    <reaction evidence="13">
        <text>GTP + AH2 + S-adenosyl-L-methionine = (8S)-3',8-cyclo-7,8-dihydroguanosine 5'-triphosphate + 5'-deoxyadenosine + L-methionine + A + H(+)</text>
        <dbReference type="Rhea" id="RHEA:49576"/>
        <dbReference type="ChEBI" id="CHEBI:13193"/>
        <dbReference type="ChEBI" id="CHEBI:15378"/>
        <dbReference type="ChEBI" id="CHEBI:17319"/>
        <dbReference type="ChEBI" id="CHEBI:17499"/>
        <dbReference type="ChEBI" id="CHEBI:37565"/>
        <dbReference type="ChEBI" id="CHEBI:57844"/>
        <dbReference type="ChEBI" id="CHEBI:59789"/>
        <dbReference type="ChEBI" id="CHEBI:131766"/>
        <dbReference type="EC" id="4.1.99.22"/>
    </reaction>
</comment>
<sequence length="366" mass="41838">MSIQMRKFTKLIDNYGRIHDYLRISITGKCNLNCSYCMPNKSYQNNQIILSNIITSNEILFLANYFCYRGIRKIRLTGGEPLLRSDLQQIIKDLNELKCQHKQFNEIAITTNGVKFKKYAENLIIAGLNSVNISLDSLKSEKILKLTGQSTFKHSMAAIIKAIEVGFKSVKVNCVVMKNFNEDELCDFVELTRYLPIEVRFIEYMPFSGNDWELSKLFSYKQMLNIIQNSYPNLICLNEKSFDVTKLFQVSGWLGKIGFITSMTENFCAGCSRLRITADGNLKICLHDNYEVSLVGILRNKMNSHIINDWFADKSNYNLKQSIQLNEIYDQLDEIVDQALTKKSASHKGAIQLASSVNRSMVQIGG</sequence>
<dbReference type="GO" id="GO:0061799">
    <property type="term" value="F:cyclic pyranopterin monophosphate synthase activity"/>
    <property type="evidence" value="ECO:0007669"/>
    <property type="project" value="TreeGrafter"/>
</dbReference>
<dbReference type="InterPro" id="IPR058240">
    <property type="entry name" value="rSAM_sf"/>
</dbReference>
<evidence type="ECO:0000256" key="9">
    <source>
        <dbReference type="ARBA" id="ARBA00023014"/>
    </source>
</evidence>
<organism evidence="15 16">
    <name type="scientific">Schistosoma margrebowiei</name>
    <dbReference type="NCBI Taxonomy" id="48269"/>
    <lineage>
        <taxon>Eukaryota</taxon>
        <taxon>Metazoa</taxon>
        <taxon>Spiralia</taxon>
        <taxon>Lophotrochozoa</taxon>
        <taxon>Platyhelminthes</taxon>
        <taxon>Trematoda</taxon>
        <taxon>Digenea</taxon>
        <taxon>Strigeidida</taxon>
        <taxon>Schistosomatoidea</taxon>
        <taxon>Schistosomatidae</taxon>
        <taxon>Schistosoma</taxon>
    </lineage>
</organism>
<comment type="pathway">
    <text evidence="2">Cofactor biosynthesis; molybdopterin biosynthesis.</text>
</comment>
<dbReference type="CDD" id="cd01335">
    <property type="entry name" value="Radical_SAM"/>
    <property type="match status" value="1"/>
</dbReference>
<reference evidence="16" key="1">
    <citation type="submission" date="2023-11" db="UniProtKB">
        <authorList>
            <consortium name="WormBaseParasite"/>
        </authorList>
    </citation>
    <scope>IDENTIFICATION</scope>
</reference>
<comment type="cofactor">
    <cofactor evidence="1">
        <name>[4Fe-4S] cluster</name>
        <dbReference type="ChEBI" id="CHEBI:49883"/>
    </cofactor>
</comment>
<dbReference type="EC" id="4.1.99.22" evidence="3"/>
<accession>A0AA84ZUK5</accession>
<dbReference type="SUPFAM" id="SSF102114">
    <property type="entry name" value="Radical SAM enzymes"/>
    <property type="match status" value="1"/>
</dbReference>
<evidence type="ECO:0000256" key="5">
    <source>
        <dbReference type="ARBA" id="ARBA00022691"/>
    </source>
</evidence>
<evidence type="ECO:0000256" key="12">
    <source>
        <dbReference type="ARBA" id="ARBA00023239"/>
    </source>
</evidence>
<dbReference type="GO" id="GO:0051539">
    <property type="term" value="F:4 iron, 4 sulfur cluster binding"/>
    <property type="evidence" value="ECO:0007669"/>
    <property type="project" value="UniProtKB-KW"/>
</dbReference>
<dbReference type="PANTHER" id="PTHR22960">
    <property type="entry name" value="MOLYBDOPTERIN COFACTOR SYNTHESIS PROTEIN A"/>
    <property type="match status" value="1"/>
</dbReference>
<evidence type="ECO:0000256" key="10">
    <source>
        <dbReference type="ARBA" id="ARBA00023134"/>
    </source>
</evidence>
<evidence type="ECO:0000256" key="3">
    <source>
        <dbReference type="ARBA" id="ARBA00012167"/>
    </source>
</evidence>
<evidence type="ECO:0000313" key="15">
    <source>
        <dbReference type="Proteomes" id="UP000050790"/>
    </source>
</evidence>
<dbReference type="SFLD" id="SFLDG01067">
    <property type="entry name" value="SPASM/twitch_domain_containing"/>
    <property type="match status" value="1"/>
</dbReference>
<dbReference type="PROSITE" id="PS01305">
    <property type="entry name" value="MOAA_NIFB_PQQE"/>
    <property type="match status" value="1"/>
</dbReference>
<dbReference type="InterPro" id="IPR013785">
    <property type="entry name" value="Aldolase_TIM"/>
</dbReference>
<dbReference type="PROSITE" id="PS51918">
    <property type="entry name" value="RADICAL_SAM"/>
    <property type="match status" value="1"/>
</dbReference>